<dbReference type="Proteomes" id="UP000549052">
    <property type="component" value="Unassembled WGS sequence"/>
</dbReference>
<dbReference type="PROSITE" id="PS01124">
    <property type="entry name" value="HTH_ARAC_FAMILY_2"/>
    <property type="match status" value="1"/>
</dbReference>
<sequence>MKTDSIRHIDVLVVVPARALLLDIAGPVEVLRKANLEQSAVHFNVRYVGPLANVTTSIGLTISGIAPLPDVVPDDAMIMLAGDTTILLDTVASIGAEAHGYRDMEIVDWLKAHVGETHKLVTICSGALLAGRAGLFDDRACTTHFASVDELRALVPTARVLDNRLYVEDGNHFSSAGITAGIDLMLHLVSQIAGPACAVAVARYLVVYLRRSGTDPQWSPWLDGRNHIHPAIHRVQDRLAADPAQRWTLESLADIAATSPRHLSRLFNEHAGMSIPDYLNRLRVALAQEILSHTRLDMEGVAERTGFASARQLRRAWGRIHATPPSGARGGGVSG</sequence>
<comment type="caution">
    <text evidence="4">The sequence shown here is derived from an EMBL/GenBank/DDBJ whole genome shotgun (WGS) entry which is preliminary data.</text>
</comment>
<dbReference type="RefSeq" id="WP_182551763.1">
    <property type="nucleotide sequence ID" value="NZ_JACGXN010000012.1"/>
</dbReference>
<dbReference type="InterPro" id="IPR052158">
    <property type="entry name" value="INH-QAR"/>
</dbReference>
<keyword evidence="2" id="KW-0804">Transcription</keyword>
<dbReference type="InterPro" id="IPR002818">
    <property type="entry name" value="DJ-1/PfpI"/>
</dbReference>
<dbReference type="GO" id="GO:0003700">
    <property type="term" value="F:DNA-binding transcription factor activity"/>
    <property type="evidence" value="ECO:0007669"/>
    <property type="project" value="InterPro"/>
</dbReference>
<evidence type="ECO:0000313" key="4">
    <source>
        <dbReference type="EMBL" id="MBA8881149.1"/>
    </source>
</evidence>
<accession>A0A839EQH4</accession>
<dbReference type="AlphaFoldDB" id="A0A839EQH4"/>
<dbReference type="InterPro" id="IPR018060">
    <property type="entry name" value="HTH_AraC"/>
</dbReference>
<evidence type="ECO:0000313" key="5">
    <source>
        <dbReference type="Proteomes" id="UP000549052"/>
    </source>
</evidence>
<dbReference type="Pfam" id="PF01965">
    <property type="entry name" value="DJ-1_PfpI"/>
    <property type="match status" value="1"/>
</dbReference>
<dbReference type="Gene3D" id="3.40.50.880">
    <property type="match status" value="1"/>
</dbReference>
<keyword evidence="5" id="KW-1185">Reference proteome</keyword>
<dbReference type="Pfam" id="PF12833">
    <property type="entry name" value="HTH_18"/>
    <property type="match status" value="1"/>
</dbReference>
<protein>
    <submittedName>
        <fullName evidence="4">Transcriptional regulator GlxA family with amidase domain</fullName>
    </submittedName>
</protein>
<dbReference type="EMBL" id="JACGXN010000012">
    <property type="protein sequence ID" value="MBA8881149.1"/>
    <property type="molecule type" value="Genomic_DNA"/>
</dbReference>
<dbReference type="SMART" id="SM00342">
    <property type="entry name" value="HTH_ARAC"/>
    <property type="match status" value="1"/>
</dbReference>
<dbReference type="Gene3D" id="1.10.10.60">
    <property type="entry name" value="Homeodomain-like"/>
    <property type="match status" value="1"/>
</dbReference>
<dbReference type="InterPro" id="IPR009057">
    <property type="entry name" value="Homeodomain-like_sf"/>
</dbReference>
<dbReference type="InterPro" id="IPR029062">
    <property type="entry name" value="Class_I_gatase-like"/>
</dbReference>
<keyword evidence="1" id="KW-0805">Transcription regulation</keyword>
<dbReference type="PANTHER" id="PTHR43130">
    <property type="entry name" value="ARAC-FAMILY TRANSCRIPTIONAL REGULATOR"/>
    <property type="match status" value="1"/>
</dbReference>
<name>A0A839EQH4_9HYPH</name>
<evidence type="ECO:0000256" key="2">
    <source>
        <dbReference type="ARBA" id="ARBA00023163"/>
    </source>
</evidence>
<dbReference type="SUPFAM" id="SSF52317">
    <property type="entry name" value="Class I glutamine amidotransferase-like"/>
    <property type="match status" value="1"/>
</dbReference>
<dbReference type="PANTHER" id="PTHR43130:SF3">
    <property type="entry name" value="HTH-TYPE TRANSCRIPTIONAL REGULATOR RV1931C"/>
    <property type="match status" value="1"/>
</dbReference>
<reference evidence="4 5" key="1">
    <citation type="submission" date="2020-07" db="EMBL/GenBank/DDBJ databases">
        <title>Genomic Encyclopedia of Type Strains, Phase IV (KMG-V): Genome sequencing to study the core and pangenomes of soil and plant-associated prokaryotes.</title>
        <authorList>
            <person name="Whitman W."/>
        </authorList>
    </citation>
    <scope>NUCLEOTIDE SEQUENCE [LARGE SCALE GENOMIC DNA]</scope>
    <source>
        <strain evidence="4 5">AN3</strain>
    </source>
</reference>
<dbReference type="CDD" id="cd03137">
    <property type="entry name" value="GATase1_AraC_1"/>
    <property type="match status" value="1"/>
</dbReference>
<feature type="domain" description="HTH araC/xylS-type" evidence="3">
    <location>
        <begin position="233"/>
        <end position="331"/>
    </location>
</feature>
<gene>
    <name evidence="4" type="ORF">FHW16_004884</name>
</gene>
<evidence type="ECO:0000259" key="3">
    <source>
        <dbReference type="PROSITE" id="PS01124"/>
    </source>
</evidence>
<evidence type="ECO:0000256" key="1">
    <source>
        <dbReference type="ARBA" id="ARBA00023015"/>
    </source>
</evidence>
<organism evidence="4 5">
    <name type="scientific">Phyllobacterium myrsinacearum</name>
    <dbReference type="NCBI Taxonomy" id="28101"/>
    <lineage>
        <taxon>Bacteria</taxon>
        <taxon>Pseudomonadati</taxon>
        <taxon>Pseudomonadota</taxon>
        <taxon>Alphaproteobacteria</taxon>
        <taxon>Hyphomicrobiales</taxon>
        <taxon>Phyllobacteriaceae</taxon>
        <taxon>Phyllobacterium</taxon>
    </lineage>
</organism>
<dbReference type="GO" id="GO:0043565">
    <property type="term" value="F:sequence-specific DNA binding"/>
    <property type="evidence" value="ECO:0007669"/>
    <property type="project" value="InterPro"/>
</dbReference>
<dbReference type="SUPFAM" id="SSF46689">
    <property type="entry name" value="Homeodomain-like"/>
    <property type="match status" value="2"/>
</dbReference>
<proteinExistence type="predicted"/>